<dbReference type="Gramene" id="AET7Gv20851600.1">
    <property type="protein sequence ID" value="AET7Gv20851600.1"/>
    <property type="gene ID" value="AET7Gv20851600"/>
</dbReference>
<dbReference type="PANTHER" id="PTHR33116:SF78">
    <property type="entry name" value="OS12G0587133 PROTEIN"/>
    <property type="match status" value="1"/>
</dbReference>
<dbReference type="PANTHER" id="PTHR33116">
    <property type="entry name" value="REVERSE TRANSCRIPTASE ZINC-BINDING DOMAIN-CONTAINING PROTEIN-RELATED-RELATED"/>
    <property type="match status" value="1"/>
</dbReference>
<proteinExistence type="predicted"/>
<sequence>WDRPPRFEYFGLWWRIQQIQLSDVPDKISWKWTQSGKHTGTSAYRALFPGSTTAPNRQPIWKCWAPTNAKFFLWLVSLDRCWTAERRARHGLAHDPHCKLCSQEFETIDHLLVQCVFSKITWHEILSWCRLPVLLPGADTSFFPWWSASLTASPASLRKGLNSLIALTAWSIWKHRNAALFDGLRPSTDALVHTIKEETRLWSKAGAQGLALIIHVV</sequence>
<dbReference type="STRING" id="200361.A0A453S935"/>
<reference evidence="2" key="3">
    <citation type="journal article" date="2017" name="Nature">
        <title>Genome sequence of the progenitor of the wheat D genome Aegilops tauschii.</title>
        <authorList>
            <person name="Luo M.C."/>
            <person name="Gu Y.Q."/>
            <person name="Puiu D."/>
            <person name="Wang H."/>
            <person name="Twardziok S.O."/>
            <person name="Deal K.R."/>
            <person name="Huo N."/>
            <person name="Zhu T."/>
            <person name="Wang L."/>
            <person name="Wang Y."/>
            <person name="McGuire P.E."/>
            <person name="Liu S."/>
            <person name="Long H."/>
            <person name="Ramasamy R.K."/>
            <person name="Rodriguez J.C."/>
            <person name="Van S.L."/>
            <person name="Yuan L."/>
            <person name="Wang Z."/>
            <person name="Xia Z."/>
            <person name="Xiao L."/>
            <person name="Anderson O.D."/>
            <person name="Ouyang S."/>
            <person name="Liang Y."/>
            <person name="Zimin A.V."/>
            <person name="Pertea G."/>
            <person name="Qi P."/>
            <person name="Bennetzen J.L."/>
            <person name="Dai X."/>
            <person name="Dawson M.W."/>
            <person name="Muller H.G."/>
            <person name="Kugler K."/>
            <person name="Rivarola-Duarte L."/>
            <person name="Spannagl M."/>
            <person name="Mayer K.F.X."/>
            <person name="Lu F.H."/>
            <person name="Bevan M.W."/>
            <person name="Leroy P."/>
            <person name="Li P."/>
            <person name="You F.M."/>
            <person name="Sun Q."/>
            <person name="Liu Z."/>
            <person name="Lyons E."/>
            <person name="Wicker T."/>
            <person name="Salzberg S.L."/>
            <person name="Devos K.M."/>
            <person name="Dvorak J."/>
        </authorList>
    </citation>
    <scope>NUCLEOTIDE SEQUENCE [LARGE SCALE GENOMIC DNA]</scope>
    <source>
        <strain evidence="2">cv. AL8/78</strain>
    </source>
</reference>
<feature type="domain" description="Reverse transcriptase zinc-binding" evidence="1">
    <location>
        <begin position="41"/>
        <end position="122"/>
    </location>
</feature>
<evidence type="ECO:0000313" key="3">
    <source>
        <dbReference type="Proteomes" id="UP000015105"/>
    </source>
</evidence>
<dbReference type="InterPro" id="IPR026960">
    <property type="entry name" value="RVT-Znf"/>
</dbReference>
<reference evidence="3" key="1">
    <citation type="journal article" date="2014" name="Science">
        <title>Ancient hybridizations among the ancestral genomes of bread wheat.</title>
        <authorList>
            <consortium name="International Wheat Genome Sequencing Consortium,"/>
            <person name="Marcussen T."/>
            <person name="Sandve S.R."/>
            <person name="Heier L."/>
            <person name="Spannagl M."/>
            <person name="Pfeifer M."/>
            <person name="Jakobsen K.S."/>
            <person name="Wulff B.B."/>
            <person name="Steuernagel B."/>
            <person name="Mayer K.F."/>
            <person name="Olsen O.A."/>
        </authorList>
    </citation>
    <scope>NUCLEOTIDE SEQUENCE [LARGE SCALE GENOMIC DNA]</scope>
    <source>
        <strain evidence="3">cv. AL8/78</strain>
    </source>
</reference>
<reference evidence="2" key="5">
    <citation type="journal article" date="2021" name="G3 (Bethesda)">
        <title>Aegilops tauschii genome assembly Aet v5.0 features greater sequence contiguity and improved annotation.</title>
        <authorList>
            <person name="Wang L."/>
            <person name="Zhu T."/>
            <person name="Rodriguez J.C."/>
            <person name="Deal K.R."/>
            <person name="Dubcovsky J."/>
            <person name="McGuire P.E."/>
            <person name="Lux T."/>
            <person name="Spannagl M."/>
            <person name="Mayer K.F.X."/>
            <person name="Baldrich P."/>
            <person name="Meyers B.C."/>
            <person name="Huo N."/>
            <person name="Gu Y.Q."/>
            <person name="Zhou H."/>
            <person name="Devos K.M."/>
            <person name="Bennetzen J.L."/>
            <person name="Unver T."/>
            <person name="Budak H."/>
            <person name="Gulick P.J."/>
            <person name="Galiba G."/>
            <person name="Kalapos B."/>
            <person name="Nelson D.R."/>
            <person name="Li P."/>
            <person name="You F.M."/>
            <person name="Luo M.C."/>
            <person name="Dvorak J."/>
        </authorList>
    </citation>
    <scope>NUCLEOTIDE SEQUENCE [LARGE SCALE GENOMIC DNA]</scope>
    <source>
        <strain evidence="2">cv. AL8/78</strain>
    </source>
</reference>
<dbReference type="Pfam" id="PF13966">
    <property type="entry name" value="zf-RVT"/>
    <property type="match status" value="1"/>
</dbReference>
<protein>
    <recommendedName>
        <fullName evidence="1">Reverse transcriptase zinc-binding domain-containing protein</fullName>
    </recommendedName>
</protein>
<name>A0A453S935_AEGTS</name>
<reference evidence="2" key="4">
    <citation type="submission" date="2019-03" db="UniProtKB">
        <authorList>
            <consortium name="EnsemblPlants"/>
        </authorList>
    </citation>
    <scope>IDENTIFICATION</scope>
</reference>
<reference evidence="3" key="2">
    <citation type="journal article" date="2017" name="Nat. Plants">
        <title>The Aegilops tauschii genome reveals multiple impacts of transposons.</title>
        <authorList>
            <person name="Zhao G."/>
            <person name="Zou C."/>
            <person name="Li K."/>
            <person name="Wang K."/>
            <person name="Li T."/>
            <person name="Gao L."/>
            <person name="Zhang X."/>
            <person name="Wang H."/>
            <person name="Yang Z."/>
            <person name="Liu X."/>
            <person name="Jiang W."/>
            <person name="Mao L."/>
            <person name="Kong X."/>
            <person name="Jiao Y."/>
            <person name="Jia J."/>
        </authorList>
    </citation>
    <scope>NUCLEOTIDE SEQUENCE [LARGE SCALE GENOMIC DNA]</scope>
    <source>
        <strain evidence="3">cv. AL8/78</strain>
    </source>
</reference>
<accession>A0A453S935</accession>
<dbReference type="EnsemblPlants" id="AET7Gv20851600.1">
    <property type="protein sequence ID" value="AET7Gv20851600.1"/>
    <property type="gene ID" value="AET7Gv20851600"/>
</dbReference>
<dbReference type="AlphaFoldDB" id="A0A453S935"/>
<evidence type="ECO:0000259" key="1">
    <source>
        <dbReference type="Pfam" id="PF13966"/>
    </source>
</evidence>
<keyword evidence="3" id="KW-1185">Reference proteome</keyword>
<organism evidence="2 3">
    <name type="scientific">Aegilops tauschii subsp. strangulata</name>
    <name type="common">Goatgrass</name>
    <dbReference type="NCBI Taxonomy" id="200361"/>
    <lineage>
        <taxon>Eukaryota</taxon>
        <taxon>Viridiplantae</taxon>
        <taxon>Streptophyta</taxon>
        <taxon>Embryophyta</taxon>
        <taxon>Tracheophyta</taxon>
        <taxon>Spermatophyta</taxon>
        <taxon>Magnoliopsida</taxon>
        <taxon>Liliopsida</taxon>
        <taxon>Poales</taxon>
        <taxon>Poaceae</taxon>
        <taxon>BOP clade</taxon>
        <taxon>Pooideae</taxon>
        <taxon>Triticodae</taxon>
        <taxon>Triticeae</taxon>
        <taxon>Triticinae</taxon>
        <taxon>Aegilops</taxon>
    </lineage>
</organism>
<dbReference type="Proteomes" id="UP000015105">
    <property type="component" value="Chromosome 7D"/>
</dbReference>
<evidence type="ECO:0000313" key="2">
    <source>
        <dbReference type="EnsemblPlants" id="AET7Gv20851600.1"/>
    </source>
</evidence>